<dbReference type="RefSeq" id="YP_009626210.1">
    <property type="nucleotide sequence ID" value="NC_042137.1"/>
</dbReference>
<name>A0A0P1KNI0_9CAUD</name>
<gene>
    <name evidence="1" type="primary">LOKI_25</name>
</gene>
<evidence type="ECO:0000313" key="2">
    <source>
        <dbReference type="Proteomes" id="UP000271981"/>
    </source>
</evidence>
<proteinExistence type="predicted"/>
<dbReference type="EMBL" id="LN890663">
    <property type="protein sequence ID" value="CUS06486.1"/>
    <property type="molecule type" value="Genomic_DNA"/>
</dbReference>
<keyword evidence="2" id="KW-1185">Reference proteome</keyword>
<dbReference type="Proteomes" id="UP000271981">
    <property type="component" value="Genome"/>
</dbReference>
<protein>
    <submittedName>
        <fullName evidence="1">Uncharacterized protein</fullName>
    </submittedName>
</protein>
<evidence type="ECO:0000313" key="1">
    <source>
        <dbReference type="EMBL" id="CUS06486.1"/>
    </source>
</evidence>
<dbReference type="KEGG" id="vg:40103111"/>
<dbReference type="GeneID" id="40103111"/>
<dbReference type="OrthoDB" id="27296at10239"/>
<accession>A0A0P1KNI0</accession>
<organism evidence="1 2">
    <name type="scientific">Acinetobacter phage Loki</name>
    <dbReference type="NCBI Taxonomy" id="1970374"/>
    <lineage>
        <taxon>Viruses</taxon>
        <taxon>Duplodnaviria</taxon>
        <taxon>Heunggongvirae</taxon>
        <taxon>Uroviricota</taxon>
        <taxon>Caudoviricetes</taxon>
        <taxon>Lokivirus</taxon>
        <taxon>Lokivirus loki</taxon>
    </lineage>
</organism>
<sequence>MSDKYVDMNINLLLKRSETGVEKYGTNLEREDLKLNDWIQHLIEEMLDGANYAQVVKDKLHLSLESAFKEGFKMGQEQDIYEPICCWRSVDEAWANSDTLANIEGKE</sequence>
<reference evidence="2" key="1">
    <citation type="submission" date="2015-10" db="EMBL/GenBank/DDBJ databases">
        <authorList>
            <person name="Turner D."/>
        </authorList>
    </citation>
    <scope>NUCLEOTIDE SEQUENCE [LARGE SCALE GENOMIC DNA]</scope>
</reference>